<dbReference type="InterPro" id="IPR002018">
    <property type="entry name" value="CarbesteraseB"/>
</dbReference>
<dbReference type="OrthoDB" id="19653at2759"/>
<evidence type="ECO:0000259" key="2">
    <source>
        <dbReference type="Pfam" id="PF00135"/>
    </source>
</evidence>
<protein>
    <recommendedName>
        <fullName evidence="2">Carboxylesterase type B domain-containing protein</fullName>
    </recommendedName>
</protein>
<dbReference type="PROSITE" id="PS01173">
    <property type="entry name" value="LIPASE_GDXG_HIS"/>
    <property type="match status" value="1"/>
</dbReference>
<comment type="similarity">
    <text evidence="1">Belongs to the 'GDXG' lipolytic enzyme family.</text>
</comment>
<dbReference type="PANTHER" id="PTHR44590">
    <property type="entry name" value="CARBOXYLIC ESTER HYDROLASE-RELATED"/>
    <property type="match status" value="1"/>
</dbReference>
<proteinExistence type="inferred from homology"/>
<sequence length="606" mass="68231">MGQVGSLLFGPTWEPSRQVRVKTGLVGGKTFTFENGRQIDAFLNIPFAKAPSGTLRFRKPLPPESWSGVRDCTKFGPRCPHEDVSIEKFTTFQTKSEDCLILNVFAPTYAGPNTPVMFFIHGGGFAMHSSAHYGDHGICRNLCLKDVIVVTVQYRLGFFGFLSTGDENCPGNMGLWDMTMALKWVNVNIEAFNGDPNNVTVFGQSAGGASTDYLSLSPHSNKYFHKMIPMSGTALNGFAMNDSSHIREKAWNYAIQQGFIPPRSASKFDQNKALVEYMQRLPASAVEIGMLGRAGVNEGGRLDLTPVYDGDFFPEPFDILRQKAPAKPLMTGITEVEGLLFSTLLYLFMRTRIRRLTTAIKPPRGSFKEEIRRQIVFDFQKRKIHDPAREKMIFDMYLNEVEKNNRDQYVTACMTLVSDMIIANGVWELADTTVRLNKGAPTYLYSFDYHNPDGFGLAGLIFPFKAATHCSELPYLFGKGIIALFRPSEADNKMVDFFTTLFTNFAKFGDPNGKGNPQKRWEPLSLDDPNRFYHIDVEDSEMRTGFCGGRPQKWRQFLKPCDCGQRVCSKENLKGMDDNNNDLKKLDKTLASDEVTQFTLIEEYAE</sequence>
<dbReference type="Proteomes" id="UP000614601">
    <property type="component" value="Unassembled WGS sequence"/>
</dbReference>
<keyword evidence="4" id="KW-1185">Reference proteome</keyword>
<dbReference type="Gene3D" id="3.40.50.1820">
    <property type="entry name" value="alpha/beta hydrolase"/>
    <property type="match status" value="1"/>
</dbReference>
<feature type="domain" description="Carboxylesterase type B" evidence="2">
    <location>
        <begin position="16"/>
        <end position="544"/>
    </location>
</feature>
<evidence type="ECO:0000313" key="3">
    <source>
        <dbReference type="EMBL" id="CAD5218139.1"/>
    </source>
</evidence>
<name>A0A811KR24_9BILA</name>
<dbReference type="InterPro" id="IPR002168">
    <property type="entry name" value="Lipase_GDXG_HIS_AS"/>
</dbReference>
<dbReference type="EMBL" id="CAJFDH010000004">
    <property type="protein sequence ID" value="CAD5218139.1"/>
    <property type="molecule type" value="Genomic_DNA"/>
</dbReference>
<dbReference type="EMBL" id="CAJFCW020000004">
    <property type="protein sequence ID" value="CAG9109373.1"/>
    <property type="molecule type" value="Genomic_DNA"/>
</dbReference>
<dbReference type="SUPFAM" id="SSF53474">
    <property type="entry name" value="alpha/beta-Hydrolases"/>
    <property type="match status" value="1"/>
</dbReference>
<evidence type="ECO:0000313" key="4">
    <source>
        <dbReference type="Proteomes" id="UP000614601"/>
    </source>
</evidence>
<evidence type="ECO:0000256" key="1">
    <source>
        <dbReference type="ARBA" id="ARBA00010515"/>
    </source>
</evidence>
<gene>
    <name evidence="3" type="ORF">BOKJ2_LOCUS7349</name>
</gene>
<accession>A0A811KR24</accession>
<dbReference type="Pfam" id="PF00135">
    <property type="entry name" value="COesterase"/>
    <property type="match status" value="1"/>
</dbReference>
<reference evidence="3" key="1">
    <citation type="submission" date="2020-09" db="EMBL/GenBank/DDBJ databases">
        <authorList>
            <person name="Kikuchi T."/>
        </authorList>
    </citation>
    <scope>NUCLEOTIDE SEQUENCE</scope>
    <source>
        <strain evidence="3">SH1</strain>
    </source>
</reference>
<dbReference type="GO" id="GO:0016787">
    <property type="term" value="F:hydrolase activity"/>
    <property type="evidence" value="ECO:0007669"/>
    <property type="project" value="InterPro"/>
</dbReference>
<organism evidence="3 4">
    <name type="scientific">Bursaphelenchus okinawaensis</name>
    <dbReference type="NCBI Taxonomy" id="465554"/>
    <lineage>
        <taxon>Eukaryota</taxon>
        <taxon>Metazoa</taxon>
        <taxon>Ecdysozoa</taxon>
        <taxon>Nematoda</taxon>
        <taxon>Chromadorea</taxon>
        <taxon>Rhabditida</taxon>
        <taxon>Tylenchina</taxon>
        <taxon>Tylenchomorpha</taxon>
        <taxon>Aphelenchoidea</taxon>
        <taxon>Aphelenchoididae</taxon>
        <taxon>Bursaphelenchus</taxon>
    </lineage>
</organism>
<dbReference type="AlphaFoldDB" id="A0A811KR24"/>
<dbReference type="InterPro" id="IPR029058">
    <property type="entry name" value="AB_hydrolase_fold"/>
</dbReference>
<comment type="caution">
    <text evidence="3">The sequence shown here is derived from an EMBL/GenBank/DDBJ whole genome shotgun (WGS) entry which is preliminary data.</text>
</comment>
<dbReference type="PANTHER" id="PTHR44590:SF3">
    <property type="entry name" value="CARBOXYLESTERASE TYPE B DOMAIN-CONTAINING PROTEIN"/>
    <property type="match status" value="1"/>
</dbReference>
<dbReference type="Proteomes" id="UP000783686">
    <property type="component" value="Unassembled WGS sequence"/>
</dbReference>